<comment type="similarity">
    <text evidence="9">Belongs to the ABC transporter superfamily. Drug exporter-1 (DrugE1) (TC 3.A.1.105) family.</text>
</comment>
<keyword evidence="6" id="KW-1278">Translocase</keyword>
<keyword evidence="3" id="KW-1003">Cell membrane</keyword>
<dbReference type="GO" id="GO:0016887">
    <property type="term" value="F:ATP hydrolysis activity"/>
    <property type="evidence" value="ECO:0007669"/>
    <property type="project" value="InterPro"/>
</dbReference>
<dbReference type="InterPro" id="IPR017871">
    <property type="entry name" value="ABC_transporter-like_CS"/>
</dbReference>
<dbReference type="GO" id="GO:0046677">
    <property type="term" value="P:response to antibiotic"/>
    <property type="evidence" value="ECO:0007669"/>
    <property type="project" value="UniProtKB-KW"/>
</dbReference>
<evidence type="ECO:0000256" key="6">
    <source>
        <dbReference type="ARBA" id="ARBA00022967"/>
    </source>
</evidence>
<evidence type="ECO:0000256" key="8">
    <source>
        <dbReference type="ARBA" id="ARBA00023251"/>
    </source>
</evidence>
<name>A0A2W2HZM7_9ACTN</name>
<dbReference type="InterPro" id="IPR003439">
    <property type="entry name" value="ABC_transporter-like_ATP-bd"/>
</dbReference>
<keyword evidence="7" id="KW-0472">Membrane</keyword>
<dbReference type="PROSITE" id="PS50893">
    <property type="entry name" value="ABC_TRANSPORTER_2"/>
    <property type="match status" value="1"/>
</dbReference>
<dbReference type="InterPro" id="IPR003593">
    <property type="entry name" value="AAA+_ATPase"/>
</dbReference>
<dbReference type="SUPFAM" id="SSF52540">
    <property type="entry name" value="P-loop containing nucleoside triphosphate hydrolases"/>
    <property type="match status" value="1"/>
</dbReference>
<dbReference type="Gene3D" id="3.40.50.300">
    <property type="entry name" value="P-loop containing nucleotide triphosphate hydrolases"/>
    <property type="match status" value="1"/>
</dbReference>
<evidence type="ECO:0000256" key="9">
    <source>
        <dbReference type="ARBA" id="ARBA00049985"/>
    </source>
</evidence>
<dbReference type="GO" id="GO:0005886">
    <property type="term" value="C:plasma membrane"/>
    <property type="evidence" value="ECO:0007669"/>
    <property type="project" value="UniProtKB-SubCell"/>
</dbReference>
<keyword evidence="4" id="KW-0547">Nucleotide-binding</keyword>
<dbReference type="GO" id="GO:0043215">
    <property type="term" value="P:daunorubicin transport"/>
    <property type="evidence" value="ECO:0007669"/>
    <property type="project" value="InterPro"/>
</dbReference>
<dbReference type="SMART" id="SM00382">
    <property type="entry name" value="AAA"/>
    <property type="match status" value="1"/>
</dbReference>
<evidence type="ECO:0000259" key="11">
    <source>
        <dbReference type="PROSITE" id="PS50893"/>
    </source>
</evidence>
<evidence type="ECO:0000256" key="3">
    <source>
        <dbReference type="ARBA" id="ARBA00022475"/>
    </source>
</evidence>
<reference evidence="12 13" key="1">
    <citation type="submission" date="2018-01" db="EMBL/GenBank/DDBJ databases">
        <title>Draft genome sequence of Sphaerisporangium sp. 7K107.</title>
        <authorList>
            <person name="Sahin N."/>
            <person name="Saygin H."/>
            <person name="Ay H."/>
        </authorList>
    </citation>
    <scope>NUCLEOTIDE SEQUENCE [LARGE SCALE GENOMIC DNA]</scope>
    <source>
        <strain evidence="12 13">7K107</strain>
    </source>
</reference>
<dbReference type="InterPro" id="IPR027417">
    <property type="entry name" value="P-loop_NTPase"/>
</dbReference>
<comment type="caution">
    <text evidence="12">The sequence shown here is derived from an EMBL/GenBank/DDBJ whole genome shotgun (WGS) entry which is preliminary data.</text>
</comment>
<feature type="domain" description="ABC transporter" evidence="11">
    <location>
        <begin position="22"/>
        <end position="252"/>
    </location>
</feature>
<sequence length="331" mass="35159">MNLGVTNSSPGLHRERETHGGIQVEGLTKRYGGVHALDGLDLNAPEGQVLGLLGPNGAGKSTLVRILATLLKPDSGRASVCGFDVIRDPQAVRRSVGVAGQYAAVDEYLTARENLNIFGQLARMGKRAARSRAEELIERFDLGHAADRPARTYSGGMRRRLDLAVALIAGPRCLFLDEPTTGLDPRARVEVWAVLGDLVRQGTTALVTTQYLEEADQFADLITVIDHGREIATGKPAELKDRVGGDHLDLAVRRAADLPAAVSALAAAGLPDPKPDPGTLCVTAVLPGGTSRMAEVLRKLDGAGVEVADITVRRPTLDDVFFALTGKADDR</sequence>
<evidence type="ECO:0000313" key="13">
    <source>
        <dbReference type="Proteomes" id="UP000248544"/>
    </source>
</evidence>
<evidence type="ECO:0000256" key="1">
    <source>
        <dbReference type="ARBA" id="ARBA00004413"/>
    </source>
</evidence>
<evidence type="ECO:0000313" key="12">
    <source>
        <dbReference type="EMBL" id="PZG51387.1"/>
    </source>
</evidence>
<protein>
    <submittedName>
        <fullName evidence="12">Daunorubicin/doxorubicin resistance ABC transporter ATP-binding protein DrrA</fullName>
    </submittedName>
</protein>
<dbReference type="InterPro" id="IPR005894">
    <property type="entry name" value="DrrA"/>
</dbReference>
<evidence type="ECO:0000256" key="2">
    <source>
        <dbReference type="ARBA" id="ARBA00022448"/>
    </source>
</evidence>
<organism evidence="12 13">
    <name type="scientific">Spongiactinospora gelatinilytica</name>
    <dbReference type="NCBI Taxonomy" id="2666298"/>
    <lineage>
        <taxon>Bacteria</taxon>
        <taxon>Bacillati</taxon>
        <taxon>Actinomycetota</taxon>
        <taxon>Actinomycetes</taxon>
        <taxon>Streptosporangiales</taxon>
        <taxon>Streptosporangiaceae</taxon>
        <taxon>Spongiactinospora</taxon>
    </lineage>
</organism>
<dbReference type="GO" id="GO:1900753">
    <property type="term" value="P:doxorubicin transport"/>
    <property type="evidence" value="ECO:0007669"/>
    <property type="project" value="InterPro"/>
</dbReference>
<comment type="subcellular location">
    <subcellularLocation>
        <location evidence="1">Cell membrane</location>
        <topology evidence="1">Peripheral membrane protein</topology>
        <orientation evidence="1">Cytoplasmic side</orientation>
    </subcellularLocation>
</comment>
<dbReference type="PROSITE" id="PS00211">
    <property type="entry name" value="ABC_TRANSPORTER_1"/>
    <property type="match status" value="1"/>
</dbReference>
<keyword evidence="13" id="KW-1185">Reference proteome</keyword>
<dbReference type="Pfam" id="PF00005">
    <property type="entry name" value="ABC_tran"/>
    <property type="match status" value="1"/>
</dbReference>
<feature type="region of interest" description="Disordered" evidence="10">
    <location>
        <begin position="1"/>
        <end position="22"/>
    </location>
</feature>
<accession>A0A2W2HZM7</accession>
<dbReference type="PANTHER" id="PTHR42711:SF19">
    <property type="entry name" value="DOXORUBICIN RESISTANCE ATP-BINDING PROTEIN DRRA"/>
    <property type="match status" value="1"/>
</dbReference>
<evidence type="ECO:0000256" key="7">
    <source>
        <dbReference type="ARBA" id="ARBA00023136"/>
    </source>
</evidence>
<keyword evidence="5 12" id="KW-0067">ATP-binding</keyword>
<gene>
    <name evidence="12" type="ORF">C1I98_08845</name>
</gene>
<proteinExistence type="inferred from homology"/>
<keyword evidence="2" id="KW-0813">Transport</keyword>
<dbReference type="RefSeq" id="WP_111166591.1">
    <property type="nucleotide sequence ID" value="NZ_POUA01000046.1"/>
</dbReference>
<dbReference type="AlphaFoldDB" id="A0A2W2HZM7"/>
<evidence type="ECO:0000256" key="10">
    <source>
        <dbReference type="SAM" id="MobiDB-lite"/>
    </source>
</evidence>
<dbReference type="GO" id="GO:0005524">
    <property type="term" value="F:ATP binding"/>
    <property type="evidence" value="ECO:0007669"/>
    <property type="project" value="UniProtKB-KW"/>
</dbReference>
<evidence type="ECO:0000256" key="4">
    <source>
        <dbReference type="ARBA" id="ARBA00022741"/>
    </source>
</evidence>
<dbReference type="Proteomes" id="UP000248544">
    <property type="component" value="Unassembled WGS sequence"/>
</dbReference>
<evidence type="ECO:0000256" key="5">
    <source>
        <dbReference type="ARBA" id="ARBA00022840"/>
    </source>
</evidence>
<keyword evidence="8" id="KW-0046">Antibiotic resistance</keyword>
<dbReference type="InterPro" id="IPR050763">
    <property type="entry name" value="ABC_transporter_ATP-binding"/>
</dbReference>
<dbReference type="PANTHER" id="PTHR42711">
    <property type="entry name" value="ABC TRANSPORTER ATP-BINDING PROTEIN"/>
    <property type="match status" value="1"/>
</dbReference>
<dbReference type="EMBL" id="POUA01000046">
    <property type="protein sequence ID" value="PZG51387.1"/>
    <property type="molecule type" value="Genomic_DNA"/>
</dbReference>
<dbReference type="NCBIfam" id="TIGR01188">
    <property type="entry name" value="drrA"/>
    <property type="match status" value="1"/>
</dbReference>
<feature type="compositionally biased region" description="Polar residues" evidence="10">
    <location>
        <begin position="1"/>
        <end position="10"/>
    </location>
</feature>